<proteinExistence type="inferred from homology"/>
<dbReference type="EMBL" id="VCNI01000001">
    <property type="protein sequence ID" value="TMU57344.1"/>
    <property type="molecule type" value="Genomic_DNA"/>
</dbReference>
<dbReference type="InterPro" id="IPR055348">
    <property type="entry name" value="DctQ"/>
</dbReference>
<organism evidence="11 12">
    <name type="scientific">Flagellimonas algicola</name>
    <dbReference type="NCBI Taxonomy" id="2583815"/>
    <lineage>
        <taxon>Bacteria</taxon>
        <taxon>Pseudomonadati</taxon>
        <taxon>Bacteroidota</taxon>
        <taxon>Flavobacteriia</taxon>
        <taxon>Flavobacteriales</taxon>
        <taxon>Flavobacteriaceae</taxon>
        <taxon>Flagellimonas</taxon>
    </lineage>
</organism>
<name>A0ABY2WQR9_9FLAO</name>
<reference evidence="11 12" key="1">
    <citation type="submission" date="2019-05" db="EMBL/GenBank/DDBJ databases">
        <title>Flagellimonas sp. AsT0115, sp. nov., isolated from a marine red algae, Asparagopsis taxiformis.</title>
        <authorList>
            <person name="Kim J."/>
            <person name="Jeong S.E."/>
            <person name="Jeon C.O."/>
        </authorList>
    </citation>
    <scope>NUCLEOTIDE SEQUENCE [LARGE SCALE GENOMIC DNA]</scope>
    <source>
        <strain evidence="11 12">AsT0115</strain>
    </source>
</reference>
<comment type="subcellular location">
    <subcellularLocation>
        <location evidence="1">Cell inner membrane</location>
        <topology evidence="1">Multi-pass membrane protein</topology>
    </subcellularLocation>
</comment>
<evidence type="ECO:0000256" key="9">
    <source>
        <dbReference type="SAM" id="Phobius"/>
    </source>
</evidence>
<dbReference type="PANTHER" id="PTHR35011:SF2">
    <property type="entry name" value="2,3-DIKETO-L-GULONATE TRAP TRANSPORTER SMALL PERMEASE PROTEIN YIAM"/>
    <property type="match status" value="1"/>
</dbReference>
<comment type="caution">
    <text evidence="11">The sequence shown here is derived from an EMBL/GenBank/DDBJ whole genome shotgun (WGS) entry which is preliminary data.</text>
</comment>
<evidence type="ECO:0000256" key="6">
    <source>
        <dbReference type="ARBA" id="ARBA00022989"/>
    </source>
</evidence>
<keyword evidence="4" id="KW-0997">Cell inner membrane</keyword>
<keyword evidence="3" id="KW-1003">Cell membrane</keyword>
<evidence type="ECO:0000259" key="10">
    <source>
        <dbReference type="Pfam" id="PF04290"/>
    </source>
</evidence>
<evidence type="ECO:0000256" key="8">
    <source>
        <dbReference type="ARBA" id="ARBA00038436"/>
    </source>
</evidence>
<evidence type="ECO:0000256" key="4">
    <source>
        <dbReference type="ARBA" id="ARBA00022519"/>
    </source>
</evidence>
<feature type="transmembrane region" description="Helical" evidence="9">
    <location>
        <begin position="122"/>
        <end position="143"/>
    </location>
</feature>
<sequence>MKLHIAIGRVLKIGTILATFGFLSAVLLQIFARFFLESAPSWTEEASRLFFVYAISFASGLALKSNYFVSLDTFYDKFNSKIKNLLNLLIPICTFLMFIIVLIYTIPLIWLGVGEKSPSLKFPMSFAFLSIAIMSISLCYYSFKQLQSVLKNRRT</sequence>
<keyword evidence="5 9" id="KW-0812">Transmembrane</keyword>
<evidence type="ECO:0000256" key="3">
    <source>
        <dbReference type="ARBA" id="ARBA00022475"/>
    </source>
</evidence>
<dbReference type="InterPro" id="IPR007387">
    <property type="entry name" value="TRAP_DctQ"/>
</dbReference>
<feature type="transmembrane region" description="Helical" evidence="9">
    <location>
        <begin position="88"/>
        <end position="110"/>
    </location>
</feature>
<feature type="transmembrane region" description="Helical" evidence="9">
    <location>
        <begin position="12"/>
        <end position="36"/>
    </location>
</feature>
<keyword evidence="6 9" id="KW-1133">Transmembrane helix</keyword>
<evidence type="ECO:0000256" key="7">
    <source>
        <dbReference type="ARBA" id="ARBA00023136"/>
    </source>
</evidence>
<keyword evidence="2" id="KW-0813">Transport</keyword>
<evidence type="ECO:0000256" key="1">
    <source>
        <dbReference type="ARBA" id="ARBA00004429"/>
    </source>
</evidence>
<dbReference type="Pfam" id="PF04290">
    <property type="entry name" value="DctQ"/>
    <property type="match status" value="1"/>
</dbReference>
<feature type="transmembrane region" description="Helical" evidence="9">
    <location>
        <begin position="48"/>
        <end position="67"/>
    </location>
</feature>
<evidence type="ECO:0000256" key="2">
    <source>
        <dbReference type="ARBA" id="ARBA00022448"/>
    </source>
</evidence>
<evidence type="ECO:0000256" key="5">
    <source>
        <dbReference type="ARBA" id="ARBA00022692"/>
    </source>
</evidence>
<keyword evidence="12" id="KW-1185">Reference proteome</keyword>
<gene>
    <name evidence="11" type="ORF">FGG15_07315</name>
</gene>
<protein>
    <submittedName>
        <fullName evidence="11">TRAP transporter small permease</fullName>
    </submittedName>
</protein>
<dbReference type="RefSeq" id="WP_138834737.1">
    <property type="nucleotide sequence ID" value="NZ_VCNI01000001.1"/>
</dbReference>
<dbReference type="Proteomes" id="UP000751614">
    <property type="component" value="Unassembled WGS sequence"/>
</dbReference>
<dbReference type="PANTHER" id="PTHR35011">
    <property type="entry name" value="2,3-DIKETO-L-GULONATE TRAP TRANSPORTER SMALL PERMEASE PROTEIN YIAM"/>
    <property type="match status" value="1"/>
</dbReference>
<accession>A0ABY2WQR9</accession>
<evidence type="ECO:0000313" key="11">
    <source>
        <dbReference type="EMBL" id="TMU57344.1"/>
    </source>
</evidence>
<keyword evidence="7 9" id="KW-0472">Membrane</keyword>
<evidence type="ECO:0000313" key="12">
    <source>
        <dbReference type="Proteomes" id="UP000751614"/>
    </source>
</evidence>
<comment type="similarity">
    <text evidence="8">Belongs to the TRAP transporter small permease family.</text>
</comment>
<feature type="domain" description="Tripartite ATP-independent periplasmic transporters DctQ component" evidence="10">
    <location>
        <begin position="25"/>
        <end position="148"/>
    </location>
</feature>